<reference evidence="11 12" key="1">
    <citation type="submission" date="2024-01" db="EMBL/GenBank/DDBJ databases">
        <title>The genomes of 5 underutilized Papilionoideae crops provide insights into root nodulation and disease resistanc.</title>
        <authorList>
            <person name="Jiang F."/>
        </authorList>
    </citation>
    <scope>NUCLEOTIDE SEQUENCE [LARGE SCALE GENOMIC DNA]</scope>
    <source>
        <strain evidence="11">JINMINGXINNONG_FW02</strain>
        <tissue evidence="11">Leaves</tissue>
    </source>
</reference>
<dbReference type="SUPFAM" id="SSF51126">
    <property type="entry name" value="Pectin lyase-like"/>
    <property type="match status" value="1"/>
</dbReference>
<evidence type="ECO:0000313" key="11">
    <source>
        <dbReference type="EMBL" id="KAK7382784.1"/>
    </source>
</evidence>
<dbReference type="Pfam" id="PF00295">
    <property type="entry name" value="Glyco_hydro_28"/>
    <property type="match status" value="1"/>
</dbReference>
<dbReference type="InterPro" id="IPR000743">
    <property type="entry name" value="Glyco_hydro_28"/>
</dbReference>
<dbReference type="GO" id="GO:0005975">
    <property type="term" value="P:carbohydrate metabolic process"/>
    <property type="evidence" value="ECO:0007669"/>
    <property type="project" value="InterPro"/>
</dbReference>
<dbReference type="InterPro" id="IPR006626">
    <property type="entry name" value="PbH1"/>
</dbReference>
<protein>
    <recommendedName>
        <fullName evidence="13">Polygalacturonase</fullName>
    </recommendedName>
</protein>
<accession>A0AAN9WXQ8</accession>
<evidence type="ECO:0008006" key="13">
    <source>
        <dbReference type="Google" id="ProtNLM"/>
    </source>
</evidence>
<keyword evidence="4" id="KW-0964">Secreted</keyword>
<dbReference type="InterPro" id="IPR012334">
    <property type="entry name" value="Pectin_lyas_fold"/>
</dbReference>
<sequence>MQTLITFLLILGFVSPCLCVRWSVRTQNKTYNVKDYGAHGDGKADDSGAFLSAWKDTCGSYQTPTLVIPPNGVFLLKGITLSGPCIATSVNIQLQGSIVAPVKNEWLKVLGMKDPIQDPNQDLTDERFNLILISNVSSLSVDGSGGGSINGYGSTWWDCRNCERPTILRFKFCNDLTVSNLNITNSPKAHIRMNSCENATFSNISIHSPGDRPNTDGIDILASKNILIQDSTMQCGDDCIAISGGSSHINATGIACGPGHGISIGSLGRNKAYDTVEEVYVKNCTFTNTENGARIKTVPGGSGYVRNIIFENITVVQAQNPIIIDQYYESRKPMNGALNVSDVIFRGFSGSSAKENAINLNCSSSGCFDIVLDHIDIVSSPPGKPACCSCNNAHGTATDTVPYCSLLS</sequence>
<name>A0AAN9WXQ8_PHACN</name>
<dbReference type="AlphaFoldDB" id="A0AAN9WXQ8"/>
<dbReference type="PROSITE" id="PS00502">
    <property type="entry name" value="POLYGALACTURONASE"/>
    <property type="match status" value="1"/>
</dbReference>
<evidence type="ECO:0000256" key="4">
    <source>
        <dbReference type="ARBA" id="ARBA00022525"/>
    </source>
</evidence>
<gene>
    <name evidence="11" type="ORF">VNO80_01853</name>
</gene>
<dbReference type="GO" id="GO:0004650">
    <property type="term" value="F:polygalacturonase activity"/>
    <property type="evidence" value="ECO:0007669"/>
    <property type="project" value="InterPro"/>
</dbReference>
<evidence type="ECO:0000256" key="8">
    <source>
        <dbReference type="PROSITE-ProRule" id="PRU10052"/>
    </source>
</evidence>
<evidence type="ECO:0000256" key="9">
    <source>
        <dbReference type="RuleBase" id="RU361169"/>
    </source>
</evidence>
<evidence type="ECO:0000256" key="6">
    <source>
        <dbReference type="ARBA" id="ARBA00023295"/>
    </source>
</evidence>
<evidence type="ECO:0000256" key="7">
    <source>
        <dbReference type="ARBA" id="ARBA00023316"/>
    </source>
</evidence>
<keyword evidence="5 9" id="KW-0378">Hydrolase</keyword>
<feature type="signal peptide" evidence="10">
    <location>
        <begin position="1"/>
        <end position="19"/>
    </location>
</feature>
<keyword evidence="7" id="KW-0961">Cell wall biogenesis/degradation</keyword>
<keyword evidence="3" id="KW-0134">Cell wall</keyword>
<evidence type="ECO:0000313" key="12">
    <source>
        <dbReference type="Proteomes" id="UP001374584"/>
    </source>
</evidence>
<evidence type="ECO:0000256" key="10">
    <source>
        <dbReference type="SAM" id="SignalP"/>
    </source>
</evidence>
<keyword evidence="12" id="KW-1185">Reference proteome</keyword>
<dbReference type="Proteomes" id="UP001374584">
    <property type="component" value="Unassembled WGS sequence"/>
</dbReference>
<evidence type="ECO:0000256" key="3">
    <source>
        <dbReference type="ARBA" id="ARBA00022512"/>
    </source>
</evidence>
<dbReference type="EMBL" id="JAYMYR010000001">
    <property type="protein sequence ID" value="KAK7382784.1"/>
    <property type="molecule type" value="Genomic_DNA"/>
</dbReference>
<dbReference type="InterPro" id="IPR011050">
    <property type="entry name" value="Pectin_lyase_fold/virulence"/>
</dbReference>
<evidence type="ECO:0000256" key="5">
    <source>
        <dbReference type="ARBA" id="ARBA00022801"/>
    </source>
</evidence>
<keyword evidence="6 9" id="KW-0326">Glycosidase</keyword>
<dbReference type="GO" id="GO:0071555">
    <property type="term" value="P:cell wall organization"/>
    <property type="evidence" value="ECO:0007669"/>
    <property type="project" value="UniProtKB-KW"/>
</dbReference>
<dbReference type="PANTHER" id="PTHR31375">
    <property type="match status" value="1"/>
</dbReference>
<comment type="similarity">
    <text evidence="2 9">Belongs to the glycosyl hydrolase 28 family.</text>
</comment>
<dbReference type="Gene3D" id="2.160.20.10">
    <property type="entry name" value="Single-stranded right-handed beta-helix, Pectin lyase-like"/>
    <property type="match status" value="1"/>
</dbReference>
<organism evidence="11 12">
    <name type="scientific">Phaseolus coccineus</name>
    <name type="common">Scarlet runner bean</name>
    <name type="synonym">Phaseolus multiflorus</name>
    <dbReference type="NCBI Taxonomy" id="3886"/>
    <lineage>
        <taxon>Eukaryota</taxon>
        <taxon>Viridiplantae</taxon>
        <taxon>Streptophyta</taxon>
        <taxon>Embryophyta</taxon>
        <taxon>Tracheophyta</taxon>
        <taxon>Spermatophyta</taxon>
        <taxon>Magnoliopsida</taxon>
        <taxon>eudicotyledons</taxon>
        <taxon>Gunneridae</taxon>
        <taxon>Pentapetalae</taxon>
        <taxon>rosids</taxon>
        <taxon>fabids</taxon>
        <taxon>Fabales</taxon>
        <taxon>Fabaceae</taxon>
        <taxon>Papilionoideae</taxon>
        <taxon>50 kb inversion clade</taxon>
        <taxon>NPAAA clade</taxon>
        <taxon>indigoferoid/millettioid clade</taxon>
        <taxon>Phaseoleae</taxon>
        <taxon>Phaseolus</taxon>
    </lineage>
</organism>
<feature type="chain" id="PRO_5043046191" description="Polygalacturonase" evidence="10">
    <location>
        <begin position="20"/>
        <end position="408"/>
    </location>
</feature>
<keyword evidence="10" id="KW-0732">Signal</keyword>
<evidence type="ECO:0000256" key="2">
    <source>
        <dbReference type="ARBA" id="ARBA00008834"/>
    </source>
</evidence>
<evidence type="ECO:0000256" key="1">
    <source>
        <dbReference type="ARBA" id="ARBA00004191"/>
    </source>
</evidence>
<comment type="caution">
    <text evidence="11">The sequence shown here is derived from an EMBL/GenBank/DDBJ whole genome shotgun (WGS) entry which is preliminary data.</text>
</comment>
<dbReference type="SMART" id="SM00710">
    <property type="entry name" value="PbH1"/>
    <property type="match status" value="5"/>
</dbReference>
<comment type="subcellular location">
    <subcellularLocation>
        <location evidence="1">Secreted</location>
        <location evidence="1">Cell wall</location>
    </subcellularLocation>
</comment>
<feature type="active site" evidence="8">
    <location>
        <position position="260"/>
    </location>
</feature>
<proteinExistence type="inferred from homology"/>